<dbReference type="RefSeq" id="WP_188527713.1">
    <property type="nucleotide sequence ID" value="NZ_BMGI01000003.1"/>
</dbReference>
<dbReference type="Proteomes" id="UP000617355">
    <property type="component" value="Unassembled WGS sequence"/>
</dbReference>
<dbReference type="InterPro" id="IPR038770">
    <property type="entry name" value="Na+/solute_symporter_sf"/>
</dbReference>
<keyword evidence="4 5" id="KW-0472">Membrane</keyword>
<keyword evidence="8" id="KW-1185">Reference proteome</keyword>
<evidence type="ECO:0000256" key="2">
    <source>
        <dbReference type="ARBA" id="ARBA00022692"/>
    </source>
</evidence>
<feature type="transmembrane region" description="Helical" evidence="5">
    <location>
        <begin position="57"/>
        <end position="79"/>
    </location>
</feature>
<evidence type="ECO:0000259" key="6">
    <source>
        <dbReference type="Pfam" id="PF00999"/>
    </source>
</evidence>
<feature type="transmembrane region" description="Helical" evidence="5">
    <location>
        <begin position="353"/>
        <end position="380"/>
    </location>
</feature>
<feature type="transmembrane region" description="Helical" evidence="5">
    <location>
        <begin position="327"/>
        <end position="347"/>
    </location>
</feature>
<keyword evidence="2 5" id="KW-0812">Transmembrane</keyword>
<dbReference type="Pfam" id="PF00999">
    <property type="entry name" value="Na_H_Exchanger"/>
    <property type="match status" value="1"/>
</dbReference>
<evidence type="ECO:0000256" key="3">
    <source>
        <dbReference type="ARBA" id="ARBA00022989"/>
    </source>
</evidence>
<dbReference type="EMBL" id="BMGI01000003">
    <property type="protein sequence ID" value="GGD37948.1"/>
    <property type="molecule type" value="Genomic_DNA"/>
</dbReference>
<accession>A0ABQ1QQ54</accession>
<comment type="caution">
    <text evidence="7">The sequence shown here is derived from an EMBL/GenBank/DDBJ whole genome shotgun (WGS) entry which is preliminary data.</text>
</comment>
<feature type="transmembrane region" description="Helical" evidence="5">
    <location>
        <begin position="296"/>
        <end position="315"/>
    </location>
</feature>
<dbReference type="Gene3D" id="1.20.1530.20">
    <property type="match status" value="1"/>
</dbReference>
<evidence type="ECO:0000313" key="7">
    <source>
        <dbReference type="EMBL" id="GGD37948.1"/>
    </source>
</evidence>
<keyword evidence="3 5" id="KW-1133">Transmembrane helix</keyword>
<evidence type="ECO:0000313" key="8">
    <source>
        <dbReference type="Proteomes" id="UP000617355"/>
    </source>
</evidence>
<dbReference type="PANTHER" id="PTHR43021:SF2">
    <property type="entry name" value="CATION_H+ EXCHANGER DOMAIN-CONTAINING PROTEIN"/>
    <property type="match status" value="1"/>
</dbReference>
<gene>
    <name evidence="7" type="ORF">GCM10011358_22150</name>
</gene>
<reference evidence="8" key="1">
    <citation type="journal article" date="2019" name="Int. J. Syst. Evol. Microbiol.">
        <title>The Global Catalogue of Microorganisms (GCM) 10K type strain sequencing project: providing services to taxonomists for standard genome sequencing and annotation.</title>
        <authorList>
            <consortium name="The Broad Institute Genomics Platform"/>
            <consortium name="The Broad Institute Genome Sequencing Center for Infectious Disease"/>
            <person name="Wu L."/>
            <person name="Ma J."/>
        </authorList>
    </citation>
    <scope>NUCLEOTIDE SEQUENCE [LARGE SCALE GENOMIC DNA]</scope>
    <source>
        <strain evidence="8">CGMCC 1.12922</strain>
    </source>
</reference>
<feature type="transmembrane region" description="Helical" evidence="5">
    <location>
        <begin position="267"/>
        <end position="284"/>
    </location>
</feature>
<proteinExistence type="predicted"/>
<feature type="transmembrane region" description="Helical" evidence="5">
    <location>
        <begin position="222"/>
        <end position="255"/>
    </location>
</feature>
<protein>
    <submittedName>
        <fullName evidence="7">Potassium transporter</fullName>
    </submittedName>
</protein>
<dbReference type="PANTHER" id="PTHR43021">
    <property type="entry name" value="NA(+)/H(+) ANTIPORTER-RELATED"/>
    <property type="match status" value="1"/>
</dbReference>
<sequence>MTLASILLLLGALFLAGLVADVIGERTRLPRVTFLLLLGVAIGEAGFGLLPEGSQDWFGFLSTVALSMVAFLLGSSFTLRLLRRSGREIVVISLVLVAVTFALVAGGLLVVGAGVTLALVLAALACATDPAATQDAIRQAGGSGGFSEKLRGIVALDDAWGLLVFALAIAVARSLDGTPDLGLLVEALREIGGGLALGAVLGVPGAYLTGRVQPGEPLQSEALALVFLTAGLALWLEVSFLIAAMTVGAVIANVARHHTRAFHEIERIQWPFMLLFFILAGATLDLEGLAKLGPLGAAYVVLRIAGRALGGWLGARAGGAPRAEAPLFGPALLAQAGVAVGMALVAAETFPEIANTILPLTIGATVLFEILGPVGAFWAVRRNRASSLRRNHNI</sequence>
<feature type="transmembrane region" description="Helical" evidence="5">
    <location>
        <begin position="91"/>
        <end position="124"/>
    </location>
</feature>
<dbReference type="InterPro" id="IPR006153">
    <property type="entry name" value="Cation/H_exchanger_TM"/>
</dbReference>
<evidence type="ECO:0000256" key="1">
    <source>
        <dbReference type="ARBA" id="ARBA00004141"/>
    </source>
</evidence>
<comment type="subcellular location">
    <subcellularLocation>
        <location evidence="1">Membrane</location>
        <topology evidence="1">Multi-pass membrane protein</topology>
    </subcellularLocation>
</comment>
<evidence type="ECO:0000256" key="5">
    <source>
        <dbReference type="SAM" id="Phobius"/>
    </source>
</evidence>
<organism evidence="7 8">
    <name type="scientific">Sinisalibacter lacisalsi</name>
    <dbReference type="NCBI Taxonomy" id="1526570"/>
    <lineage>
        <taxon>Bacteria</taxon>
        <taxon>Pseudomonadati</taxon>
        <taxon>Pseudomonadota</taxon>
        <taxon>Alphaproteobacteria</taxon>
        <taxon>Rhodobacterales</taxon>
        <taxon>Roseobacteraceae</taxon>
        <taxon>Sinisalibacter</taxon>
    </lineage>
</organism>
<evidence type="ECO:0000256" key="4">
    <source>
        <dbReference type="ARBA" id="ARBA00023136"/>
    </source>
</evidence>
<feature type="domain" description="Cation/H+ exchanger transmembrane" evidence="6">
    <location>
        <begin position="13"/>
        <end position="378"/>
    </location>
</feature>
<name>A0ABQ1QQ54_9RHOB</name>
<feature type="transmembrane region" description="Helical" evidence="5">
    <location>
        <begin position="187"/>
        <end position="210"/>
    </location>
</feature>
<feature type="transmembrane region" description="Helical" evidence="5">
    <location>
        <begin position="159"/>
        <end position="175"/>
    </location>
</feature>